<feature type="region of interest" description="Disordered" evidence="2">
    <location>
        <begin position="915"/>
        <end position="946"/>
    </location>
</feature>
<evidence type="ECO:0000256" key="1">
    <source>
        <dbReference type="SAM" id="Coils"/>
    </source>
</evidence>
<dbReference type="Gene3D" id="2.30.29.30">
    <property type="entry name" value="Pleckstrin-homology domain (PH domain)/Phosphotyrosine-binding domain (PTB)"/>
    <property type="match status" value="1"/>
</dbReference>
<evidence type="ECO:0000313" key="5">
    <source>
        <dbReference type="Proteomes" id="UP000250572"/>
    </source>
</evidence>
<evidence type="ECO:0000313" key="4">
    <source>
        <dbReference type="EMBL" id="PWA32697.1"/>
    </source>
</evidence>
<keyword evidence="5" id="KW-1185">Reference proteome</keyword>
<feature type="region of interest" description="Disordered" evidence="2">
    <location>
        <begin position="174"/>
        <end position="640"/>
    </location>
</feature>
<dbReference type="GO" id="GO:0051015">
    <property type="term" value="F:actin filament binding"/>
    <property type="evidence" value="ECO:0007669"/>
    <property type="project" value="TreeGrafter"/>
</dbReference>
<dbReference type="PANTHER" id="PTHR17271:SF14">
    <property type="entry name" value="TRIO AND F-ACTIN-BINDING PROTEIN-LIKE ISOFORM X1"/>
    <property type="match status" value="1"/>
</dbReference>
<feature type="compositionally biased region" description="Polar residues" evidence="2">
    <location>
        <begin position="302"/>
        <end position="320"/>
    </location>
</feature>
<organism evidence="4 5">
    <name type="scientific">Gambusia affinis</name>
    <name type="common">Western mosquitofish</name>
    <name type="synonym">Heterandria affinis</name>
    <dbReference type="NCBI Taxonomy" id="33528"/>
    <lineage>
        <taxon>Eukaryota</taxon>
        <taxon>Metazoa</taxon>
        <taxon>Chordata</taxon>
        <taxon>Craniata</taxon>
        <taxon>Vertebrata</taxon>
        <taxon>Euteleostomi</taxon>
        <taxon>Actinopterygii</taxon>
        <taxon>Neopterygii</taxon>
        <taxon>Teleostei</taxon>
        <taxon>Neoteleostei</taxon>
        <taxon>Acanthomorphata</taxon>
        <taxon>Ovalentaria</taxon>
        <taxon>Atherinomorphae</taxon>
        <taxon>Cyprinodontiformes</taxon>
        <taxon>Poeciliidae</taxon>
        <taxon>Poeciliinae</taxon>
        <taxon>Gambusia</taxon>
    </lineage>
</organism>
<name>A0A315WAC3_GAMAF</name>
<feature type="region of interest" description="Disordered" evidence="2">
    <location>
        <begin position="723"/>
        <end position="823"/>
    </location>
</feature>
<gene>
    <name evidence="4" type="ORF">CCH79_00012468</name>
</gene>
<dbReference type="InterPro" id="IPR052223">
    <property type="entry name" value="Actin_Cytoskeleton_Reg"/>
</dbReference>
<protein>
    <recommendedName>
        <fullName evidence="3">PH domain-containing protein</fullName>
    </recommendedName>
</protein>
<reference evidence="4 5" key="1">
    <citation type="journal article" date="2018" name="G3 (Bethesda)">
        <title>A High-Quality Reference Genome for the Invasive Mosquitofish Gambusia affinis Using a Chicago Library.</title>
        <authorList>
            <person name="Hoffberg S.L."/>
            <person name="Troendle N.J."/>
            <person name="Glenn T.C."/>
            <person name="Mahmud O."/>
            <person name="Louha S."/>
            <person name="Chalopin D."/>
            <person name="Bennetzen J.L."/>
            <person name="Mauricio R."/>
        </authorList>
    </citation>
    <scope>NUCLEOTIDE SEQUENCE [LARGE SCALE GENOMIC DNA]</scope>
    <source>
        <strain evidence="4">NE01/NJP1002.9</strain>
        <tissue evidence="4">Muscle</tissue>
    </source>
</reference>
<dbReference type="SUPFAM" id="SSF50729">
    <property type="entry name" value="PH domain-like"/>
    <property type="match status" value="1"/>
</dbReference>
<feature type="compositionally biased region" description="Basic and acidic residues" evidence="2">
    <location>
        <begin position="257"/>
        <end position="270"/>
    </location>
</feature>
<sequence length="1397" mass="157782">MSARYRRGLSSMLLKTTLHWPFFFTKRLRSRPVLRSRSRRHKGEERQLLWMIGSFRIASNINMAPPAEDYYCRQFLPNTFDPSRCRSCLRPNHMHLSKSTAEYADAAALDIPHELDVGDTNDDDEDDYEDLVLSEVTTCASSDDASGCWTFEWNLERSLSPEWELENCETDIQPSHSNQWECSERSTSLSPQSPPAGQTEMTRLDPSPPRDTENAWMDERRGRDMSRRASESRGGREKESGYFSPDRRGDGMQQMDEDNKRTHRYYERGHPLPSNYVPEPKACVPYRNVSLGLPSQRRNPETYMQATWRSESPQRYTYHSNFRRGTDSERNSPTRHSSLSPDRYRLPESAMGPQRGSSLCRSQARSHASLQGSLQIQSNGASHHTSGRSSPSRGRDSPASHNALAHRRGDSFPLHSAGYEDLKMSSQESRSPSQASNKHSLDSEKLYRNLESISRRSPSAVRQNSYEASPRSRTAISSLANTLSHNSREMSPSRNGYSPQSHASLREPDSRDSRMSRSQSSWQGSSHSLLNLPPSHDSSSLRQEGAGSQILVGSPSNIAVTDGNDGVASWQGSSHSLLSRPPSQASSLSRQRADSRGLGGSPSPFAVTHSDKVNEGFSSSHGSSPSLLSRPPSQGSNSLRQATDLQIGGSPLQAVATDAANANNGVTKVSSDRSKSTVRRGMDALLLSEPQKAVVEPEEVGMTIDDYIMLAVIPKIQVESEEDFPGLRRRNESPSPCRNQRQRSYRYQDETDTYSSRIEPDERKRGRERGRDRREKCRDLETGRLSRRQSAISLHTQTSNLSEKHRSLRMKDRAHPERSQTQGWMSRLDEQGKWMKHWFVLGDTSLRYYRDSEAEESDDLDGEIDLTSCVNVSDCDVEKNYGLQIQTKRAVFTLSATTSRIRRNWVKLLTQAIQNNSHQSDSGSEKANTRSRRLSSSQRPTQFPCKYSSCEPATSIYNTVDANANKDPTTKGDPGIDLSPATQREQGEGWDREQAKRLEERNKWFEEGVPLSEMNSRWDSMELKKGNLTVPVIETIDSEVNKKWTEFETSYKDVSSQSLTGGQAHQSSSPDLSGSLIYSQMYQPSPDQVNQTCLSSSGKALSSINSQILPTNKAEALQKEVESIRKEHQAMEIDVDSPCGPGAPCRAKLKAMEAAHQKQLQELQEKHAKEKKKLEEERDRMLQEESQSAAKAMEALKAAHREELEREVGKARGQDGGAAHLDSSYRDHMPQADVLHSELNVLSEQYSQKCLELKSTERNSKSRETELDYKKKEMEQLQRENQELKVKLAEEISRMRYFITGQRSEAASLCKTEETPSNLETMLRAKENEVQYLKKEISCLQNEVQMLMKEKDAVYKKYKEAYVELSDTRGRSQLELDSLNEHLKLANAALQEEGRHT</sequence>
<feature type="compositionally biased region" description="Low complexity" evidence="2">
    <location>
        <begin position="516"/>
        <end position="541"/>
    </location>
</feature>
<feature type="region of interest" description="Disordered" evidence="2">
    <location>
        <begin position="961"/>
        <end position="993"/>
    </location>
</feature>
<feature type="compositionally biased region" description="Polar residues" evidence="2">
    <location>
        <begin position="570"/>
        <end position="590"/>
    </location>
</feature>
<feature type="compositionally biased region" description="Polar residues" evidence="2">
    <location>
        <begin position="788"/>
        <end position="801"/>
    </location>
</feature>
<dbReference type="EMBL" id="NHOQ01000158">
    <property type="protein sequence ID" value="PWA32697.1"/>
    <property type="molecule type" value="Genomic_DNA"/>
</dbReference>
<dbReference type="STRING" id="33528.ENSGAFP00000014338"/>
<feature type="compositionally biased region" description="Basic and acidic residues" evidence="2">
    <location>
        <begin position="802"/>
        <end position="818"/>
    </location>
</feature>
<keyword evidence="1" id="KW-0175">Coiled coil</keyword>
<dbReference type="Pfam" id="PF00169">
    <property type="entry name" value="PH"/>
    <property type="match status" value="1"/>
</dbReference>
<proteinExistence type="predicted"/>
<feature type="compositionally biased region" description="Basic and acidic residues" evidence="2">
    <location>
        <begin position="439"/>
        <end position="448"/>
    </location>
</feature>
<feature type="coiled-coil region" evidence="1">
    <location>
        <begin position="1114"/>
        <end position="1202"/>
    </location>
</feature>
<dbReference type="PANTHER" id="PTHR17271">
    <property type="entry name" value="PLECKSTRIN HOMOLOGY PH DOMAIN-CONTAINING PROTEIN"/>
    <property type="match status" value="1"/>
</dbReference>
<dbReference type="PROSITE" id="PS50003">
    <property type="entry name" value="PH_DOMAIN"/>
    <property type="match status" value="1"/>
</dbReference>
<dbReference type="GO" id="GO:0015629">
    <property type="term" value="C:actin cytoskeleton"/>
    <property type="evidence" value="ECO:0007669"/>
    <property type="project" value="TreeGrafter"/>
</dbReference>
<dbReference type="SMART" id="SM00233">
    <property type="entry name" value="PH"/>
    <property type="match status" value="1"/>
</dbReference>
<dbReference type="InterPro" id="IPR011993">
    <property type="entry name" value="PH-like_dom_sf"/>
</dbReference>
<dbReference type="GO" id="GO:1900026">
    <property type="term" value="P:positive regulation of substrate adhesion-dependent cell spreading"/>
    <property type="evidence" value="ECO:0007669"/>
    <property type="project" value="TreeGrafter"/>
</dbReference>
<feature type="compositionally biased region" description="Polar residues" evidence="2">
    <location>
        <begin position="174"/>
        <end position="201"/>
    </location>
</feature>
<accession>A0A315WAC3</accession>
<feature type="coiled-coil region" evidence="1">
    <location>
        <begin position="1260"/>
        <end position="1294"/>
    </location>
</feature>
<evidence type="ECO:0000259" key="3">
    <source>
        <dbReference type="PROSITE" id="PS50003"/>
    </source>
</evidence>
<feature type="compositionally biased region" description="Basic and acidic residues" evidence="2">
    <location>
        <begin position="758"/>
        <end position="784"/>
    </location>
</feature>
<feature type="compositionally biased region" description="Low complexity" evidence="2">
    <location>
        <begin position="381"/>
        <end position="392"/>
    </location>
</feature>
<feature type="compositionally biased region" description="Polar residues" evidence="2">
    <location>
        <begin position="355"/>
        <end position="380"/>
    </location>
</feature>
<evidence type="ECO:0000256" key="2">
    <source>
        <dbReference type="SAM" id="MobiDB-lite"/>
    </source>
</evidence>
<dbReference type="InterPro" id="IPR001849">
    <property type="entry name" value="PH_domain"/>
</dbReference>
<feature type="compositionally biased region" description="Basic and acidic residues" evidence="2">
    <location>
        <begin position="208"/>
        <end position="250"/>
    </location>
</feature>
<feature type="domain" description="PH" evidence="3">
    <location>
        <begin position="818"/>
        <end position="914"/>
    </location>
</feature>
<dbReference type="Proteomes" id="UP000250572">
    <property type="component" value="Unassembled WGS sequence"/>
</dbReference>
<feature type="compositionally biased region" description="Low complexity" evidence="2">
    <location>
        <begin position="618"/>
        <end position="636"/>
    </location>
</feature>
<comment type="caution">
    <text evidence="4">The sequence shown here is derived from an EMBL/GenBank/DDBJ whole genome shotgun (WGS) entry which is preliminary data.</text>
</comment>
<feature type="compositionally biased region" description="Low complexity" evidence="2">
    <location>
        <begin position="425"/>
        <end position="436"/>
    </location>
</feature>
<feature type="coiled-coil region" evidence="1">
    <location>
        <begin position="1323"/>
        <end position="1350"/>
    </location>
</feature>
<feature type="compositionally biased region" description="Polar residues" evidence="2">
    <location>
        <begin position="451"/>
        <end position="503"/>
    </location>
</feature>
<feature type="compositionally biased region" description="Basic and acidic residues" evidence="2">
    <location>
        <begin position="504"/>
        <end position="515"/>
    </location>
</feature>